<dbReference type="InterPro" id="IPR036542">
    <property type="entry name" value="PTS_IIA_lac/cel_sf"/>
</dbReference>
<dbReference type="GO" id="GO:0009401">
    <property type="term" value="P:phosphoenolpyruvate-dependent sugar phosphotransferase system"/>
    <property type="evidence" value="ECO:0007669"/>
    <property type="project" value="UniProtKB-KW"/>
</dbReference>
<reference evidence="18" key="2">
    <citation type="submission" date="2021-04" db="EMBL/GenBank/DDBJ databases">
        <authorList>
            <person name="Gilroy R."/>
        </authorList>
    </citation>
    <scope>NUCLEOTIDE SEQUENCE</scope>
    <source>
        <strain evidence="18">CHK171-505</strain>
    </source>
</reference>
<evidence type="ECO:0000256" key="7">
    <source>
        <dbReference type="ARBA" id="ARBA00022597"/>
    </source>
</evidence>
<evidence type="ECO:0000256" key="8">
    <source>
        <dbReference type="ARBA" id="ARBA00022679"/>
    </source>
</evidence>
<evidence type="ECO:0000256" key="10">
    <source>
        <dbReference type="ARBA" id="ARBA00022723"/>
    </source>
</evidence>
<dbReference type="PANTHER" id="PTHR34382">
    <property type="entry name" value="PTS SYSTEM N,N'-DIACETYLCHITOBIOSE-SPECIFIC EIIA COMPONENT"/>
    <property type="match status" value="1"/>
</dbReference>
<dbReference type="Gene3D" id="1.20.58.80">
    <property type="entry name" value="Phosphotransferase system, lactose/cellobiose-type IIA subunit"/>
    <property type="match status" value="1"/>
</dbReference>
<keyword evidence="4" id="KW-0813">Transport</keyword>
<evidence type="ECO:0000256" key="5">
    <source>
        <dbReference type="ARBA" id="ARBA00022490"/>
    </source>
</evidence>
<protein>
    <recommendedName>
        <fullName evidence="3">PTS system lactose-specific EIIA component</fullName>
    </recommendedName>
    <alternativeName>
        <fullName evidence="12">EIIA-Lac</fullName>
    </alternativeName>
    <alternativeName>
        <fullName evidence="14">EIII-Lac</fullName>
    </alternativeName>
    <alternativeName>
        <fullName evidence="13">Lactose-specific phosphotransferase enzyme IIA component</fullName>
    </alternativeName>
</protein>
<dbReference type="PIRSF" id="PIRSF000699">
    <property type="entry name" value="PTS_IILac_III"/>
    <property type="match status" value="1"/>
</dbReference>
<comment type="caution">
    <text evidence="18">The sequence shown here is derived from an EMBL/GenBank/DDBJ whole genome shotgun (WGS) entry which is preliminary data.</text>
</comment>
<dbReference type="InterPro" id="IPR003188">
    <property type="entry name" value="PTS_IIA_lac/cel"/>
</dbReference>
<evidence type="ECO:0000256" key="1">
    <source>
        <dbReference type="ARBA" id="ARBA00004496"/>
    </source>
</evidence>
<dbReference type="GO" id="GO:0046872">
    <property type="term" value="F:metal ion binding"/>
    <property type="evidence" value="ECO:0007669"/>
    <property type="project" value="UniProtKB-KW"/>
</dbReference>
<evidence type="ECO:0000313" key="19">
    <source>
        <dbReference type="Proteomes" id="UP000886856"/>
    </source>
</evidence>
<comment type="cofactor">
    <cofactor evidence="16">
        <name>Mg(2+)</name>
        <dbReference type="ChEBI" id="CHEBI:18420"/>
    </cofactor>
    <text evidence="16">Binds 1 Mg(2+) ion per trimer.</text>
</comment>
<keyword evidence="9" id="KW-0598">Phosphotransferase system</keyword>
<dbReference type="CDD" id="cd00215">
    <property type="entry name" value="PTS_IIA_lac"/>
    <property type="match status" value="1"/>
</dbReference>
<evidence type="ECO:0000256" key="4">
    <source>
        <dbReference type="ARBA" id="ARBA00022448"/>
    </source>
</evidence>
<name>A0A9D2HZT1_9LACT</name>
<dbReference type="GO" id="GO:0005737">
    <property type="term" value="C:cytoplasm"/>
    <property type="evidence" value="ECO:0007669"/>
    <property type="project" value="UniProtKB-SubCell"/>
</dbReference>
<accession>A0A9D2HZT1</accession>
<dbReference type="Proteomes" id="UP000886856">
    <property type="component" value="Unassembled WGS sequence"/>
</dbReference>
<gene>
    <name evidence="18" type="ORF">H9948_02515</name>
</gene>
<evidence type="ECO:0000256" key="13">
    <source>
        <dbReference type="ARBA" id="ARBA00031467"/>
    </source>
</evidence>
<dbReference type="Pfam" id="PF02255">
    <property type="entry name" value="PTS_IIA"/>
    <property type="match status" value="1"/>
</dbReference>
<evidence type="ECO:0000256" key="6">
    <source>
        <dbReference type="ARBA" id="ARBA00022553"/>
    </source>
</evidence>
<feature type="active site" description="Tele-phosphohistidine intermediate" evidence="15">
    <location>
        <position position="78"/>
    </location>
</feature>
<evidence type="ECO:0000256" key="15">
    <source>
        <dbReference type="PIRSR" id="PIRSR000699-1"/>
    </source>
</evidence>
<keyword evidence="7" id="KW-0762">Sugar transport</keyword>
<keyword evidence="8" id="KW-0808">Transferase</keyword>
<proteinExistence type="predicted"/>
<evidence type="ECO:0000256" key="14">
    <source>
        <dbReference type="ARBA" id="ARBA00032708"/>
    </source>
</evidence>
<comment type="subunit">
    <text evidence="2">Homotrimer.</text>
</comment>
<dbReference type="SUPFAM" id="SSF46973">
    <property type="entry name" value="Enzyme IIa from lactose specific PTS, IIa-lac"/>
    <property type="match status" value="1"/>
</dbReference>
<dbReference type="PANTHER" id="PTHR34382:SF9">
    <property type="entry name" value="PHOSPHOTRANSFERASE SYSTEM SUGAR-SPECIFIC EII COMPONENT"/>
    <property type="match status" value="1"/>
</dbReference>
<organism evidence="18 19">
    <name type="scientific">Candidatus Jeotgalibaca merdavium</name>
    <dbReference type="NCBI Taxonomy" id="2838627"/>
    <lineage>
        <taxon>Bacteria</taxon>
        <taxon>Bacillati</taxon>
        <taxon>Bacillota</taxon>
        <taxon>Bacilli</taxon>
        <taxon>Lactobacillales</taxon>
        <taxon>Carnobacteriaceae</taxon>
        <taxon>Jeotgalibaca</taxon>
    </lineage>
</organism>
<feature type="binding site" evidence="16">
    <location>
        <position position="81"/>
    </location>
    <ligand>
        <name>Mg(2+)</name>
        <dbReference type="ChEBI" id="CHEBI:18420"/>
        <note>ligand shared between all trimeric partners</note>
    </ligand>
</feature>
<keyword evidence="6" id="KW-0597">Phosphoprotein</keyword>
<dbReference type="AlphaFoldDB" id="A0A9D2HZT1"/>
<evidence type="ECO:0000256" key="11">
    <source>
        <dbReference type="ARBA" id="ARBA00022842"/>
    </source>
</evidence>
<keyword evidence="10 16" id="KW-0479">Metal-binding</keyword>
<evidence type="ECO:0000256" key="9">
    <source>
        <dbReference type="ARBA" id="ARBA00022683"/>
    </source>
</evidence>
<comment type="subcellular location">
    <subcellularLocation>
        <location evidence="1">Cytoplasm</location>
    </subcellularLocation>
</comment>
<evidence type="ECO:0000256" key="3">
    <source>
        <dbReference type="ARBA" id="ARBA00014322"/>
    </source>
</evidence>
<evidence type="ECO:0000313" key="18">
    <source>
        <dbReference type="EMBL" id="HJA89642.1"/>
    </source>
</evidence>
<evidence type="ECO:0000256" key="12">
    <source>
        <dbReference type="ARBA" id="ARBA00030293"/>
    </source>
</evidence>
<keyword evidence="5" id="KW-0963">Cytoplasm</keyword>
<sequence>MNREELGMLGFEIVAYSGDARSSLLKLLKEVRNGDFSHVEETLKEVDENLKLAHNSQTEILAKEATGEPMDIGFIFIHGQDHLMTTLLLRDLITDFIELYKKNN</sequence>
<dbReference type="PROSITE" id="PS51095">
    <property type="entry name" value="PTS_EIIA_TYPE_3"/>
    <property type="match status" value="1"/>
</dbReference>
<dbReference type="GO" id="GO:0016740">
    <property type="term" value="F:transferase activity"/>
    <property type="evidence" value="ECO:0007669"/>
    <property type="project" value="UniProtKB-KW"/>
</dbReference>
<evidence type="ECO:0000256" key="16">
    <source>
        <dbReference type="PIRSR" id="PIRSR000699-2"/>
    </source>
</evidence>
<feature type="modified residue" description="Phosphohistidine; by HPr" evidence="17">
    <location>
        <position position="78"/>
    </location>
</feature>
<dbReference type="EMBL" id="DWYW01000047">
    <property type="protein sequence ID" value="HJA89642.1"/>
    <property type="molecule type" value="Genomic_DNA"/>
</dbReference>
<reference evidence="18" key="1">
    <citation type="journal article" date="2021" name="PeerJ">
        <title>Extensive microbial diversity within the chicken gut microbiome revealed by metagenomics and culture.</title>
        <authorList>
            <person name="Gilroy R."/>
            <person name="Ravi A."/>
            <person name="Getino M."/>
            <person name="Pursley I."/>
            <person name="Horton D.L."/>
            <person name="Alikhan N.F."/>
            <person name="Baker D."/>
            <person name="Gharbi K."/>
            <person name="Hall N."/>
            <person name="Watson M."/>
            <person name="Adriaenssens E.M."/>
            <person name="Foster-Nyarko E."/>
            <person name="Jarju S."/>
            <person name="Secka A."/>
            <person name="Antonio M."/>
            <person name="Oren A."/>
            <person name="Chaudhuri R.R."/>
            <person name="La Ragione R."/>
            <person name="Hildebrand F."/>
            <person name="Pallen M.J."/>
        </authorList>
    </citation>
    <scope>NUCLEOTIDE SEQUENCE</scope>
    <source>
        <strain evidence="18">CHK171-505</strain>
    </source>
</reference>
<evidence type="ECO:0000256" key="17">
    <source>
        <dbReference type="PROSITE-ProRule" id="PRU00418"/>
    </source>
</evidence>
<keyword evidence="11 16" id="KW-0460">Magnesium</keyword>
<evidence type="ECO:0000256" key="2">
    <source>
        <dbReference type="ARBA" id="ARBA00011233"/>
    </source>
</evidence>